<keyword evidence="6 7" id="KW-0472">Membrane</keyword>
<proteinExistence type="inferred from homology"/>
<dbReference type="InterPro" id="IPR006685">
    <property type="entry name" value="MscS_channel_2nd"/>
</dbReference>
<dbReference type="Gene3D" id="2.30.30.60">
    <property type="match status" value="1"/>
</dbReference>
<sequence length="275" mass="31113">MLLGNMLDELVLYTAKYFPIVLKKVIYLSILYLTYKPIKEFFMGALRRVLRKKPLEELLSNFLLTTTEVLILIFYFFNILELIGFKTASILTLVGSVGIGIGLALKGSLSDVAGGIQILISKPFKKGDFIISSGAEGAVQKITFLYTVLNSVDNKKIIVPNGKLSSAIVTTVTANPERRADFLFFVDKSTNIDKVKGVLYDVVNNHPSVLKERDIFVRFAKETPTALEFIVRVWTLKENFRDLNADIQEEVKNRFDLENIKIPYQSYEVNVMPLK</sequence>
<dbReference type="InterPro" id="IPR011014">
    <property type="entry name" value="MscS_channel_TM-2"/>
</dbReference>
<dbReference type="PANTHER" id="PTHR30221:SF1">
    <property type="entry name" value="SMALL-CONDUCTANCE MECHANOSENSITIVE CHANNEL"/>
    <property type="match status" value="1"/>
</dbReference>
<dbReference type="Gene3D" id="3.30.70.100">
    <property type="match status" value="1"/>
</dbReference>
<reference evidence="11" key="1">
    <citation type="submission" date="2023-07" db="EMBL/GenBank/DDBJ databases">
        <authorList>
            <person name="Colorado M.A."/>
            <person name="Villamil L.M."/>
            <person name="Melo J.F."/>
            <person name="Rodriguez J.A."/>
            <person name="Ruiz R.Y."/>
        </authorList>
    </citation>
    <scope>NUCLEOTIDE SEQUENCE [LARGE SCALE GENOMIC DNA]</scope>
    <source>
        <strain evidence="11">C33</strain>
    </source>
</reference>
<dbReference type="InterPro" id="IPR023408">
    <property type="entry name" value="MscS_beta-dom_sf"/>
</dbReference>
<dbReference type="Pfam" id="PF21082">
    <property type="entry name" value="MS_channel_3rd"/>
    <property type="match status" value="1"/>
</dbReference>
<feature type="domain" description="Mechanosensitive ion channel MscS" evidence="8">
    <location>
        <begin position="108"/>
        <end position="169"/>
    </location>
</feature>
<dbReference type="SUPFAM" id="SSF50182">
    <property type="entry name" value="Sm-like ribonucleoproteins"/>
    <property type="match status" value="1"/>
</dbReference>
<dbReference type="InterPro" id="IPR010920">
    <property type="entry name" value="LSM_dom_sf"/>
</dbReference>
<evidence type="ECO:0000256" key="1">
    <source>
        <dbReference type="ARBA" id="ARBA00004651"/>
    </source>
</evidence>
<evidence type="ECO:0000256" key="6">
    <source>
        <dbReference type="ARBA" id="ARBA00023136"/>
    </source>
</evidence>
<evidence type="ECO:0000256" key="2">
    <source>
        <dbReference type="ARBA" id="ARBA00008017"/>
    </source>
</evidence>
<dbReference type="Gene3D" id="1.10.287.1260">
    <property type="match status" value="1"/>
</dbReference>
<feature type="transmembrane region" description="Helical" evidence="7">
    <location>
        <begin position="58"/>
        <end position="77"/>
    </location>
</feature>
<feature type="transmembrane region" description="Helical" evidence="7">
    <location>
        <begin position="20"/>
        <end position="38"/>
    </location>
</feature>
<organism evidence="10 11">
    <name type="scientific">Candidatus Cetobacterium colombiensis</name>
    <dbReference type="NCBI Taxonomy" id="3073100"/>
    <lineage>
        <taxon>Bacteria</taxon>
        <taxon>Fusobacteriati</taxon>
        <taxon>Fusobacteriota</taxon>
        <taxon>Fusobacteriia</taxon>
        <taxon>Fusobacteriales</taxon>
        <taxon>Fusobacteriaceae</taxon>
        <taxon>Cetobacterium</taxon>
    </lineage>
</organism>
<dbReference type="SUPFAM" id="SSF82861">
    <property type="entry name" value="Mechanosensitive channel protein MscS (YggB), transmembrane region"/>
    <property type="match status" value="1"/>
</dbReference>
<keyword evidence="5 7" id="KW-1133">Transmembrane helix</keyword>
<evidence type="ECO:0000259" key="9">
    <source>
        <dbReference type="Pfam" id="PF21082"/>
    </source>
</evidence>
<gene>
    <name evidence="10" type="ORF">RFV38_06100</name>
</gene>
<evidence type="ECO:0000256" key="3">
    <source>
        <dbReference type="ARBA" id="ARBA00022475"/>
    </source>
</evidence>
<evidence type="ECO:0000256" key="7">
    <source>
        <dbReference type="SAM" id="Phobius"/>
    </source>
</evidence>
<dbReference type="InterPro" id="IPR045275">
    <property type="entry name" value="MscS_archaea/bacteria_type"/>
</dbReference>
<dbReference type="Pfam" id="PF00924">
    <property type="entry name" value="MS_channel_2nd"/>
    <property type="match status" value="1"/>
</dbReference>
<dbReference type="InterPro" id="IPR011066">
    <property type="entry name" value="MscS_channel_C_sf"/>
</dbReference>
<dbReference type="Proteomes" id="UP001279681">
    <property type="component" value="Unassembled WGS sequence"/>
</dbReference>
<evidence type="ECO:0000259" key="8">
    <source>
        <dbReference type="Pfam" id="PF00924"/>
    </source>
</evidence>
<comment type="caution">
    <text evidence="10">The sequence shown here is derived from an EMBL/GenBank/DDBJ whole genome shotgun (WGS) entry which is preliminary data.</text>
</comment>
<comment type="similarity">
    <text evidence="2">Belongs to the MscS (TC 1.A.23) family.</text>
</comment>
<keyword evidence="11" id="KW-1185">Reference proteome</keyword>
<dbReference type="EMBL" id="JAVIKH010000006">
    <property type="protein sequence ID" value="MDX8336069.1"/>
    <property type="molecule type" value="Genomic_DNA"/>
</dbReference>
<protein>
    <submittedName>
        <fullName evidence="10">Mechanosensitive ion channel</fullName>
    </submittedName>
</protein>
<dbReference type="RefSeq" id="WP_320313474.1">
    <property type="nucleotide sequence ID" value="NZ_JAVIKH010000006.1"/>
</dbReference>
<dbReference type="InterPro" id="IPR049278">
    <property type="entry name" value="MS_channel_C"/>
</dbReference>
<evidence type="ECO:0000313" key="10">
    <source>
        <dbReference type="EMBL" id="MDX8336069.1"/>
    </source>
</evidence>
<accession>A0ABU4WBL5</accession>
<dbReference type="PANTHER" id="PTHR30221">
    <property type="entry name" value="SMALL-CONDUCTANCE MECHANOSENSITIVE CHANNEL"/>
    <property type="match status" value="1"/>
</dbReference>
<evidence type="ECO:0000256" key="5">
    <source>
        <dbReference type="ARBA" id="ARBA00022989"/>
    </source>
</evidence>
<keyword evidence="3" id="KW-1003">Cell membrane</keyword>
<keyword evidence="4 7" id="KW-0812">Transmembrane</keyword>
<dbReference type="SUPFAM" id="SSF82689">
    <property type="entry name" value="Mechanosensitive channel protein MscS (YggB), C-terminal domain"/>
    <property type="match status" value="1"/>
</dbReference>
<name>A0ABU4WBL5_9FUSO</name>
<feature type="domain" description="Mechanosensitive ion channel MscS C-terminal" evidence="9">
    <location>
        <begin position="186"/>
        <end position="262"/>
    </location>
</feature>
<evidence type="ECO:0000313" key="11">
    <source>
        <dbReference type="Proteomes" id="UP001279681"/>
    </source>
</evidence>
<evidence type="ECO:0000256" key="4">
    <source>
        <dbReference type="ARBA" id="ARBA00022692"/>
    </source>
</evidence>
<comment type="subcellular location">
    <subcellularLocation>
        <location evidence="1">Cell membrane</location>
        <topology evidence="1">Multi-pass membrane protein</topology>
    </subcellularLocation>
</comment>